<reference evidence="1" key="1">
    <citation type="journal article" date="2009" name="Plant Mol. Biol.">
        <title>Insights into corn genes derived from large-scale cDNA sequencing.</title>
        <authorList>
            <person name="Alexandrov N.N."/>
            <person name="Brover V.V."/>
            <person name="Freidin S."/>
            <person name="Troukhan M.E."/>
            <person name="Tatarinova T.V."/>
            <person name="Zhang H."/>
            <person name="Swaller T.J."/>
            <person name="Lu Y.P."/>
            <person name="Bouck J."/>
            <person name="Flavell R.B."/>
            <person name="Feldmann K.A."/>
        </authorList>
    </citation>
    <scope>NUCLEOTIDE SEQUENCE</scope>
</reference>
<accession>B6UBL5</accession>
<evidence type="ECO:0000313" key="1">
    <source>
        <dbReference type="EMBL" id="ACG46748.1"/>
    </source>
</evidence>
<dbReference type="EMBL" id="EU974630">
    <property type="protein sequence ID" value="ACG46748.1"/>
    <property type="molecule type" value="mRNA"/>
</dbReference>
<sequence>MLMFVLDQGGLNKFHGQHALRERARKLDQGILIIRMHMVCKWRICYCSMKWRHAPKS</sequence>
<protein>
    <submittedName>
        <fullName evidence="1">Uncharacterized protein</fullName>
    </submittedName>
</protein>
<dbReference type="AlphaFoldDB" id="B6UBL5"/>
<name>B6UBL5_MAIZE</name>
<proteinExistence type="evidence at transcript level"/>
<organism evidence="1">
    <name type="scientific">Zea mays</name>
    <name type="common">Maize</name>
    <dbReference type="NCBI Taxonomy" id="4577"/>
    <lineage>
        <taxon>Eukaryota</taxon>
        <taxon>Viridiplantae</taxon>
        <taxon>Streptophyta</taxon>
        <taxon>Embryophyta</taxon>
        <taxon>Tracheophyta</taxon>
        <taxon>Spermatophyta</taxon>
        <taxon>Magnoliopsida</taxon>
        <taxon>Liliopsida</taxon>
        <taxon>Poales</taxon>
        <taxon>Poaceae</taxon>
        <taxon>PACMAD clade</taxon>
        <taxon>Panicoideae</taxon>
        <taxon>Andropogonodae</taxon>
        <taxon>Andropogoneae</taxon>
        <taxon>Tripsacinae</taxon>
        <taxon>Zea</taxon>
    </lineage>
</organism>